<keyword evidence="2" id="KW-0808">Transferase</keyword>
<dbReference type="AlphaFoldDB" id="A0A143PTI8"/>
<dbReference type="SUPFAM" id="SSF55729">
    <property type="entry name" value="Acyl-CoA N-acyltransferases (Nat)"/>
    <property type="match status" value="1"/>
</dbReference>
<dbReference type="Proteomes" id="UP000076079">
    <property type="component" value="Chromosome"/>
</dbReference>
<dbReference type="STRING" id="1855912.LuPra_05319"/>
<proteinExistence type="predicted"/>
<protein>
    <submittedName>
        <fullName evidence="2">Putative acetyltransferase</fullName>
    </submittedName>
</protein>
<evidence type="ECO:0000313" key="2">
    <source>
        <dbReference type="EMBL" id="AMY12047.1"/>
    </source>
</evidence>
<dbReference type="InterPro" id="IPR000182">
    <property type="entry name" value="GNAT_dom"/>
</dbReference>
<gene>
    <name evidence="2" type="ORF">LuPra_05319</name>
</gene>
<evidence type="ECO:0000313" key="3">
    <source>
        <dbReference type="Proteomes" id="UP000076079"/>
    </source>
</evidence>
<feature type="domain" description="N-acetyltransferase" evidence="1">
    <location>
        <begin position="2"/>
        <end position="155"/>
    </location>
</feature>
<evidence type="ECO:0000259" key="1">
    <source>
        <dbReference type="PROSITE" id="PS51186"/>
    </source>
</evidence>
<reference evidence="2 3" key="1">
    <citation type="journal article" date="2016" name="Genome Announc.">
        <title>First Complete Genome Sequence of a Subdivision 6 Acidobacterium Strain.</title>
        <authorList>
            <person name="Huang S."/>
            <person name="Vieira S."/>
            <person name="Bunk B."/>
            <person name="Riedel T."/>
            <person name="Sproer C."/>
            <person name="Overmann J."/>
        </authorList>
    </citation>
    <scope>NUCLEOTIDE SEQUENCE [LARGE SCALE GENOMIC DNA]</scope>
    <source>
        <strain evidence="3">DSM 100886 HEG_-6_39</strain>
    </source>
</reference>
<dbReference type="Gene3D" id="3.40.630.30">
    <property type="match status" value="1"/>
</dbReference>
<sequence>MAAYRFCRSDDIGLLTDALNRCWSPYFPDEPAMTPATFKQSIRDRQVWCSSCMVAFSGADPIGVLIGAKRASGTLIHRIAVHPDHRRQEHGRHLLTSLGSKLAILGPPRIVAEVPETLDAACGLFSASGYVEEAHLTDYVLSGEERDTDERRTPNAERRIPKEKALFVDDPGAGEIAAVVQSAEADRYVIPVTVDDLTANGLLEEGNPQTCWKRSVETLIARKEHVAGLAVASDERIEAYVLYERCGVDPERGEARGQSSGAPDVEVVSLRSLIEDDGACLRQLLDRLRGQGSWTLRFPKVHPAEFSPGFLETLGFRPAGRHLLYAAHARSN</sequence>
<dbReference type="Pfam" id="PF00583">
    <property type="entry name" value="Acetyltransf_1"/>
    <property type="match status" value="1"/>
</dbReference>
<dbReference type="CDD" id="cd04301">
    <property type="entry name" value="NAT_SF"/>
    <property type="match status" value="1"/>
</dbReference>
<accession>A0A143PTI8</accession>
<organism evidence="2 3">
    <name type="scientific">Luteitalea pratensis</name>
    <dbReference type="NCBI Taxonomy" id="1855912"/>
    <lineage>
        <taxon>Bacteria</taxon>
        <taxon>Pseudomonadati</taxon>
        <taxon>Acidobacteriota</taxon>
        <taxon>Vicinamibacteria</taxon>
        <taxon>Vicinamibacterales</taxon>
        <taxon>Vicinamibacteraceae</taxon>
        <taxon>Luteitalea</taxon>
    </lineage>
</organism>
<reference evidence="3" key="2">
    <citation type="submission" date="2016-04" db="EMBL/GenBank/DDBJ databases">
        <title>First Complete Genome Sequence of a Subdivision 6 Acidobacterium.</title>
        <authorList>
            <person name="Huang S."/>
            <person name="Vieira S."/>
            <person name="Bunk B."/>
            <person name="Riedel T."/>
            <person name="Sproeer C."/>
            <person name="Overmann J."/>
        </authorList>
    </citation>
    <scope>NUCLEOTIDE SEQUENCE [LARGE SCALE GENOMIC DNA]</scope>
    <source>
        <strain evidence="3">DSM 100886 HEG_-6_39</strain>
    </source>
</reference>
<dbReference type="InterPro" id="IPR016181">
    <property type="entry name" value="Acyl_CoA_acyltransferase"/>
</dbReference>
<dbReference type="OrthoDB" id="9794566at2"/>
<keyword evidence="3" id="KW-1185">Reference proteome</keyword>
<dbReference type="GO" id="GO:0016747">
    <property type="term" value="F:acyltransferase activity, transferring groups other than amino-acyl groups"/>
    <property type="evidence" value="ECO:0007669"/>
    <property type="project" value="InterPro"/>
</dbReference>
<dbReference type="PROSITE" id="PS51186">
    <property type="entry name" value="GNAT"/>
    <property type="match status" value="1"/>
</dbReference>
<dbReference type="EMBL" id="CP015136">
    <property type="protein sequence ID" value="AMY12047.1"/>
    <property type="molecule type" value="Genomic_DNA"/>
</dbReference>
<dbReference type="PATRIC" id="fig|1813736.3.peg.5596"/>
<name>A0A143PTI8_LUTPR</name>
<dbReference type="KEGG" id="abac:LuPra_05319"/>
<dbReference type="RefSeq" id="WP_110173537.1">
    <property type="nucleotide sequence ID" value="NZ_CP015136.1"/>
</dbReference>